<evidence type="ECO:0000256" key="2">
    <source>
        <dbReference type="ARBA" id="ARBA00022603"/>
    </source>
</evidence>
<dbReference type="GO" id="GO:0050660">
    <property type="term" value="F:flavin adenine dinucleotide binding"/>
    <property type="evidence" value="ECO:0007669"/>
    <property type="project" value="UniProtKB-UniRule"/>
</dbReference>
<dbReference type="Gene3D" id="3.30.9.10">
    <property type="entry name" value="D-Amino Acid Oxidase, subunit A, domain 2"/>
    <property type="match status" value="1"/>
</dbReference>
<sequence>MVSPVSWLEDGTPHSLRFDDVYRSTGVDGRGGLEQARHVFLAGCGLLRGDDGSPAQWSGRESWQLLETGFGLGLNFLATWQAWRDDPQRPQRLFFTSVESTPVSADDIRRSARPFPERQALAEQLAGQWQAMLPGIHRLVFEGGQVQLTLAIGLAQDLLPTLDSAVDSIFLDGFSPEVNPELWELPLLRAVARLSRPGTRLATWTIARALRDGLVTAGFAVEKAAGLPPKRDCLRACFAPRWQPKAMLRLGQAPAKRRAVIVGAGLSGSACAWSLAQRGWQVLLLDAADAPAAGASGLPAGLVAPHVSPDDAALSRLTRAGVRLTLQRAADLLREGEDWAPSGVLEHQIEGKHSLPRTEIWQQAGLPSSRTASPDELAAAGLAPDSQALWHGLAGWLRPARLVGAQLRHPRIEWRGGCRVAALEPLAEGGWRLLDGAGSELARAEQVVLASAYATRDLLERAGLASPPLNPLRGQISWGALEELPPEVRALLPAMPVNGHGCFVSGTPGPDGRPAWIAGSTFERAVTEALLKPEDQVANRDKLMRLLPALGQALAPAFEQAGAWAGLRCTLPDRVPAVGPLDAQAWPGLQVCAGMGARGLTLSVLCGELLAALMHGEPWPVERKLAQSLLASRFGQKAANRSA</sequence>
<dbReference type="SUPFAM" id="SSF51905">
    <property type="entry name" value="FAD/NAD(P)-binding domain"/>
    <property type="match status" value="1"/>
</dbReference>
<proteinExistence type="inferred from homology"/>
<dbReference type="InterPro" id="IPR036188">
    <property type="entry name" value="FAD/NAD-bd_sf"/>
</dbReference>
<keyword evidence="6 10" id="KW-0819">tRNA processing</keyword>
<evidence type="ECO:0000256" key="6">
    <source>
        <dbReference type="ARBA" id="ARBA00022694"/>
    </source>
</evidence>
<dbReference type="InterPro" id="IPR023032">
    <property type="entry name" value="tRNA_MAMT_biosynth_bifunc_MnmC"/>
</dbReference>
<evidence type="ECO:0000256" key="7">
    <source>
        <dbReference type="ARBA" id="ARBA00022827"/>
    </source>
</evidence>
<comment type="function">
    <text evidence="10">Catalyzes the last two steps in the biosynthesis of 5-methylaminomethyl-2-thiouridine (mnm(5)s(2)U) at the wobble position (U34) in tRNA. Catalyzes the FAD-dependent demodification of cmnm(5)s(2)U34 to nm(5)s(2)U34, followed by the transfer of a methyl group from S-adenosyl-L-methionine to nm(5)s(2)U34, to form mnm(5)s(2)U34.</text>
</comment>
<dbReference type="EMBL" id="PVLQ01000027">
    <property type="protein sequence ID" value="PRD65594.1"/>
    <property type="molecule type" value="Genomic_DNA"/>
</dbReference>
<comment type="cofactor">
    <cofactor evidence="10">
        <name>FAD</name>
        <dbReference type="ChEBI" id="CHEBI:57692"/>
    </cofactor>
</comment>
<dbReference type="NCBIfam" id="TIGR03197">
    <property type="entry name" value="MnmC_Cterm"/>
    <property type="match status" value="1"/>
</dbReference>
<keyword evidence="14" id="KW-1185">Reference proteome</keyword>
<evidence type="ECO:0000256" key="8">
    <source>
        <dbReference type="ARBA" id="ARBA00023002"/>
    </source>
</evidence>
<dbReference type="Proteomes" id="UP000238589">
    <property type="component" value="Unassembled WGS sequence"/>
</dbReference>
<feature type="domain" description="FAD dependent oxidoreductase" evidence="11">
    <location>
        <begin position="259"/>
        <end position="613"/>
    </location>
</feature>
<protein>
    <recommendedName>
        <fullName evidence="10">tRNA 5-methylaminomethyl-2-thiouridine biosynthesis bifunctional protein MnmC</fullName>
        <shortName evidence="10">tRNA mnm(5)s(2)U biosynthesis bifunctional protein</shortName>
    </recommendedName>
    <domain>
        <recommendedName>
            <fullName evidence="10">tRNA (mnm(5)s(2)U34)-methyltransferase</fullName>
            <ecNumber evidence="10">2.1.1.61</ecNumber>
        </recommendedName>
    </domain>
    <domain>
        <recommendedName>
            <fullName evidence="10">FAD-dependent cmnm(5)s(2)U34 oxidoreductase</fullName>
            <ecNumber evidence="10">1.5.-.-</ecNumber>
        </recommendedName>
    </domain>
</protein>
<dbReference type="PANTHER" id="PTHR13847:SF283">
    <property type="entry name" value="TRNA 5-METHYLAMINOMETHYL-2-THIOURIDINE BIOSYNTHESIS BIFUNCTIONAL PROTEIN MNMC"/>
    <property type="match status" value="1"/>
</dbReference>
<dbReference type="OrthoDB" id="9786494at2"/>
<evidence type="ECO:0000256" key="3">
    <source>
        <dbReference type="ARBA" id="ARBA00022630"/>
    </source>
</evidence>
<gene>
    <name evidence="10" type="primary">mnmC</name>
    <name evidence="13" type="ORF">C6P64_08450</name>
</gene>
<evidence type="ECO:0000256" key="5">
    <source>
        <dbReference type="ARBA" id="ARBA00022691"/>
    </source>
</evidence>
<reference evidence="13 14" key="1">
    <citation type="submission" date="2018-03" db="EMBL/GenBank/DDBJ databases">
        <title>Comparative genomics illustrates the genes involved in a hyperalkaliphilic mechanisms of Serpentinomonas isolated from highly-alkaline calcium-rich serpentinized springs.</title>
        <authorList>
            <person name="Suzuki S."/>
            <person name="Ishii S."/>
            <person name="Walworth N."/>
            <person name="Bird L."/>
            <person name="Kuenen J.G."/>
            <person name="Nealson K.H."/>
        </authorList>
    </citation>
    <scope>NUCLEOTIDE SEQUENCE [LARGE SCALE GENOMIC DNA]</scope>
    <source>
        <strain evidence="13 14">P1</strain>
    </source>
</reference>
<keyword evidence="7 10" id="KW-0274">FAD</keyword>
<feature type="region of interest" description="FAD-dependent cmnm(5)s(2)U34 oxidoreductase" evidence="10">
    <location>
        <begin position="262"/>
        <end position="643"/>
    </location>
</feature>
<dbReference type="GO" id="GO:0032259">
    <property type="term" value="P:methylation"/>
    <property type="evidence" value="ECO:0007669"/>
    <property type="project" value="UniProtKB-KW"/>
</dbReference>
<evidence type="ECO:0000256" key="10">
    <source>
        <dbReference type="HAMAP-Rule" id="MF_01102"/>
    </source>
</evidence>
<comment type="subcellular location">
    <subcellularLocation>
        <location evidence="10">Cytoplasm</location>
    </subcellularLocation>
</comment>
<evidence type="ECO:0000313" key="14">
    <source>
        <dbReference type="Proteomes" id="UP000238589"/>
    </source>
</evidence>
<comment type="caution">
    <text evidence="13">The sequence shown here is derived from an EMBL/GenBank/DDBJ whole genome shotgun (WGS) entry which is preliminary data.</text>
</comment>
<feature type="domain" description="MnmC-like methyltransferase" evidence="12">
    <location>
        <begin position="117"/>
        <end position="236"/>
    </location>
</feature>
<dbReference type="EC" id="2.1.1.61" evidence="10"/>
<dbReference type="Gene3D" id="3.50.50.60">
    <property type="entry name" value="FAD/NAD(P)-binding domain"/>
    <property type="match status" value="1"/>
</dbReference>
<dbReference type="GO" id="GO:0005737">
    <property type="term" value="C:cytoplasm"/>
    <property type="evidence" value="ECO:0007669"/>
    <property type="project" value="UniProtKB-SubCell"/>
</dbReference>
<dbReference type="InterPro" id="IPR047785">
    <property type="entry name" value="tRNA_MNMC2"/>
</dbReference>
<accession>A0A2S9K5B6</accession>
<keyword evidence="1 10" id="KW-0963">Cytoplasm</keyword>
<comment type="catalytic activity">
    <reaction evidence="10">
        <text>5-aminomethyl-2-thiouridine(34) in tRNA + S-adenosyl-L-methionine = 5-methylaminomethyl-2-thiouridine(34) in tRNA + S-adenosyl-L-homocysteine + H(+)</text>
        <dbReference type="Rhea" id="RHEA:19569"/>
        <dbReference type="Rhea" id="RHEA-COMP:10195"/>
        <dbReference type="Rhea" id="RHEA-COMP:10197"/>
        <dbReference type="ChEBI" id="CHEBI:15378"/>
        <dbReference type="ChEBI" id="CHEBI:57856"/>
        <dbReference type="ChEBI" id="CHEBI:59789"/>
        <dbReference type="ChEBI" id="CHEBI:74454"/>
        <dbReference type="ChEBI" id="CHEBI:74455"/>
        <dbReference type="EC" id="2.1.1.61"/>
    </reaction>
</comment>
<keyword evidence="8 10" id="KW-0560">Oxidoreductase</keyword>
<dbReference type="InterPro" id="IPR017610">
    <property type="entry name" value="tRNA_S-uridine_synth_MnmC_C"/>
</dbReference>
<organism evidence="13 14">
    <name type="scientific">Malikia granosa</name>
    <dbReference type="NCBI Taxonomy" id="263067"/>
    <lineage>
        <taxon>Bacteria</taxon>
        <taxon>Pseudomonadati</taxon>
        <taxon>Pseudomonadota</taxon>
        <taxon>Betaproteobacteria</taxon>
        <taxon>Burkholderiales</taxon>
        <taxon>Comamonadaceae</taxon>
        <taxon>Malikia</taxon>
    </lineage>
</organism>
<dbReference type="AlphaFoldDB" id="A0A2S9K5B6"/>
<dbReference type="GO" id="GO:0016645">
    <property type="term" value="F:oxidoreductase activity, acting on the CH-NH group of donors"/>
    <property type="evidence" value="ECO:0007669"/>
    <property type="project" value="InterPro"/>
</dbReference>
<dbReference type="GO" id="GO:0002097">
    <property type="term" value="P:tRNA wobble base modification"/>
    <property type="evidence" value="ECO:0007669"/>
    <property type="project" value="UniProtKB-UniRule"/>
</dbReference>
<dbReference type="RefSeq" id="WP_105748119.1">
    <property type="nucleotide sequence ID" value="NZ_PVLQ01000027.1"/>
</dbReference>
<dbReference type="Pfam" id="PF05430">
    <property type="entry name" value="Methyltransf_30"/>
    <property type="match status" value="1"/>
</dbReference>
<keyword evidence="3 10" id="KW-0285">Flavoprotein</keyword>
<dbReference type="GO" id="GO:0004808">
    <property type="term" value="F:tRNA (5-methylaminomethyl-2-thiouridylate)(34)-methyltransferase activity"/>
    <property type="evidence" value="ECO:0007669"/>
    <property type="project" value="UniProtKB-EC"/>
</dbReference>
<dbReference type="NCBIfam" id="NF033855">
    <property type="entry name" value="tRNA_MNMC2"/>
    <property type="match status" value="1"/>
</dbReference>
<keyword evidence="5 10" id="KW-0949">S-adenosyl-L-methionine</keyword>
<evidence type="ECO:0000259" key="11">
    <source>
        <dbReference type="Pfam" id="PF01266"/>
    </source>
</evidence>
<dbReference type="InterPro" id="IPR029063">
    <property type="entry name" value="SAM-dependent_MTases_sf"/>
</dbReference>
<name>A0A2S9K5B6_9BURK</name>
<dbReference type="HAMAP" id="MF_01102">
    <property type="entry name" value="MnmC"/>
    <property type="match status" value="1"/>
</dbReference>
<feature type="region of interest" description="tRNA (mnm(5)s(2)U34)-methyltransferase" evidence="10">
    <location>
        <begin position="1"/>
        <end position="239"/>
    </location>
</feature>
<dbReference type="Pfam" id="PF01266">
    <property type="entry name" value="DAO"/>
    <property type="match status" value="1"/>
</dbReference>
<dbReference type="InterPro" id="IPR006076">
    <property type="entry name" value="FAD-dep_OxRdtase"/>
</dbReference>
<dbReference type="InterPro" id="IPR008471">
    <property type="entry name" value="MnmC-like_methylTransf"/>
</dbReference>
<evidence type="ECO:0000256" key="9">
    <source>
        <dbReference type="ARBA" id="ARBA00023268"/>
    </source>
</evidence>
<dbReference type="EC" id="1.5.-.-" evidence="10"/>
<evidence type="ECO:0000256" key="4">
    <source>
        <dbReference type="ARBA" id="ARBA00022679"/>
    </source>
</evidence>
<keyword evidence="9 10" id="KW-0511">Multifunctional enzyme</keyword>
<dbReference type="Gene3D" id="3.40.50.150">
    <property type="entry name" value="Vaccinia Virus protein VP39"/>
    <property type="match status" value="1"/>
</dbReference>
<dbReference type="PANTHER" id="PTHR13847">
    <property type="entry name" value="SARCOSINE DEHYDROGENASE-RELATED"/>
    <property type="match status" value="1"/>
</dbReference>
<comment type="similarity">
    <text evidence="10">In the N-terminal section; belongs to the methyltransferase superfamily. tRNA (mnm(5)s(2)U34)-methyltransferase family.</text>
</comment>
<evidence type="ECO:0000313" key="13">
    <source>
        <dbReference type="EMBL" id="PRD65594.1"/>
    </source>
</evidence>
<keyword evidence="2 10" id="KW-0489">Methyltransferase</keyword>
<comment type="similarity">
    <text evidence="10">In the C-terminal section; belongs to the DAO family.</text>
</comment>
<evidence type="ECO:0000259" key="12">
    <source>
        <dbReference type="Pfam" id="PF05430"/>
    </source>
</evidence>
<evidence type="ECO:0000256" key="1">
    <source>
        <dbReference type="ARBA" id="ARBA00022490"/>
    </source>
</evidence>
<keyword evidence="4 10" id="KW-0808">Transferase</keyword>